<keyword evidence="1" id="KW-0805">Transcription regulation</keyword>
<dbReference type="Proteomes" id="UP000435802">
    <property type="component" value="Unassembled WGS sequence"/>
</dbReference>
<feature type="transmembrane region" description="Helical" evidence="4">
    <location>
        <begin position="32"/>
        <end position="52"/>
    </location>
</feature>
<dbReference type="SMART" id="SM00342">
    <property type="entry name" value="HTH_ARAC"/>
    <property type="match status" value="1"/>
</dbReference>
<dbReference type="EMBL" id="WUMK01000004">
    <property type="protein sequence ID" value="MXN46028.1"/>
    <property type="molecule type" value="Genomic_DNA"/>
</dbReference>
<proteinExistence type="predicted"/>
<dbReference type="InterPro" id="IPR018060">
    <property type="entry name" value="HTH_AraC"/>
</dbReference>
<feature type="transmembrane region" description="Helical" evidence="4">
    <location>
        <begin position="85"/>
        <end position="104"/>
    </location>
</feature>
<keyword evidence="4" id="KW-0472">Membrane</keyword>
<evidence type="ECO:0000259" key="5">
    <source>
        <dbReference type="PROSITE" id="PS01124"/>
    </source>
</evidence>
<evidence type="ECO:0000256" key="2">
    <source>
        <dbReference type="ARBA" id="ARBA00023125"/>
    </source>
</evidence>
<organism evidence="6 7">
    <name type="scientific">Shinella kummerowiae</name>
    <dbReference type="NCBI Taxonomy" id="417745"/>
    <lineage>
        <taxon>Bacteria</taxon>
        <taxon>Pseudomonadati</taxon>
        <taxon>Pseudomonadota</taxon>
        <taxon>Alphaproteobacteria</taxon>
        <taxon>Hyphomicrobiales</taxon>
        <taxon>Rhizobiaceae</taxon>
        <taxon>Shinella</taxon>
    </lineage>
</organism>
<dbReference type="Gene3D" id="1.10.10.60">
    <property type="entry name" value="Homeodomain-like"/>
    <property type="match status" value="1"/>
</dbReference>
<dbReference type="AlphaFoldDB" id="A0A6N8SEL0"/>
<reference evidence="6 7" key="1">
    <citation type="submission" date="2019-12" db="EMBL/GenBank/DDBJ databases">
        <title>Shinella kummerowiae sp. nov., a symbiotic bacterium isolated from root nodules of the herbal legume Kummerowia stipulacea.</title>
        <authorList>
            <person name="Gao J."/>
        </authorList>
    </citation>
    <scope>NUCLEOTIDE SEQUENCE [LARGE SCALE GENOMIC DNA]</scope>
    <source>
        <strain evidence="6 7">CCBAU 25048</strain>
    </source>
</reference>
<feature type="domain" description="HTH araC/xylS-type" evidence="5">
    <location>
        <begin position="223"/>
        <end position="328"/>
    </location>
</feature>
<dbReference type="Pfam" id="PF12833">
    <property type="entry name" value="HTH_18"/>
    <property type="match status" value="1"/>
</dbReference>
<name>A0A6N8SEL0_9HYPH</name>
<comment type="caution">
    <text evidence="6">The sequence shown here is derived from an EMBL/GenBank/DDBJ whole genome shotgun (WGS) entry which is preliminary data.</text>
</comment>
<evidence type="ECO:0000256" key="3">
    <source>
        <dbReference type="ARBA" id="ARBA00023163"/>
    </source>
</evidence>
<evidence type="ECO:0000256" key="1">
    <source>
        <dbReference type="ARBA" id="ARBA00023015"/>
    </source>
</evidence>
<dbReference type="InterPro" id="IPR009057">
    <property type="entry name" value="Homeodomain-like_sf"/>
</dbReference>
<dbReference type="SUPFAM" id="SSF46689">
    <property type="entry name" value="Homeodomain-like"/>
    <property type="match status" value="1"/>
</dbReference>
<sequence>MPAIPLPFVIALLLAVLLLRLVLLREPTLRPAIGFVAACIAVAAIVGARWTFDWPFVRFLQPVLASGLPPIAWLCFTAGQDTKRWLHALPPALVLLLSALWPLWQSPVDLVLAFLYLGYGAALLRLALAGPDSFVTTRLSDVAGVRKATLAAGTLLITSAFFDLLIAVDFGFYQGTHAARIVTAGNLLVLPVLAYVVAVIGRSIPPEDAGGGPKPAVSSEEDLRILDAVDRLMREKHLFRDPDLTLNRIARRAGIPARQISGAVNRLQGRNVSQLVNGYRIEAAKRLLSETEMPVTTVMFEAGFQTKSNFNREFLRTAGCSPSDFRRSATAG</sequence>
<keyword evidence="4" id="KW-1133">Transmembrane helix</keyword>
<dbReference type="PROSITE" id="PS01124">
    <property type="entry name" value="HTH_ARAC_FAMILY_2"/>
    <property type="match status" value="1"/>
</dbReference>
<accession>A0A6N8SEL0</accession>
<feature type="transmembrane region" description="Helical" evidence="4">
    <location>
        <begin position="149"/>
        <end position="172"/>
    </location>
</feature>
<keyword evidence="2" id="KW-0238">DNA-binding</keyword>
<feature type="transmembrane region" description="Helical" evidence="4">
    <location>
        <begin position="178"/>
        <end position="200"/>
    </location>
</feature>
<dbReference type="GO" id="GO:0043565">
    <property type="term" value="F:sequence-specific DNA binding"/>
    <property type="evidence" value="ECO:0007669"/>
    <property type="project" value="InterPro"/>
</dbReference>
<evidence type="ECO:0000313" key="7">
    <source>
        <dbReference type="Proteomes" id="UP000435802"/>
    </source>
</evidence>
<evidence type="ECO:0000256" key="4">
    <source>
        <dbReference type="SAM" id="Phobius"/>
    </source>
</evidence>
<feature type="transmembrane region" description="Helical" evidence="4">
    <location>
        <begin position="110"/>
        <end position="128"/>
    </location>
</feature>
<dbReference type="GO" id="GO:0003700">
    <property type="term" value="F:DNA-binding transcription factor activity"/>
    <property type="evidence" value="ECO:0007669"/>
    <property type="project" value="InterPro"/>
</dbReference>
<protein>
    <submittedName>
        <fullName evidence="6">Helix-turn-helix domain-containing protein</fullName>
    </submittedName>
</protein>
<keyword evidence="3" id="KW-0804">Transcription</keyword>
<feature type="transmembrane region" description="Helical" evidence="4">
    <location>
        <begin position="6"/>
        <end position="23"/>
    </location>
</feature>
<dbReference type="RefSeq" id="WP_160859578.1">
    <property type="nucleotide sequence ID" value="NZ_WUMK01000004.1"/>
</dbReference>
<feature type="transmembrane region" description="Helical" evidence="4">
    <location>
        <begin position="58"/>
        <end position="78"/>
    </location>
</feature>
<gene>
    <name evidence="6" type="ORF">GR138_12590</name>
</gene>
<evidence type="ECO:0000313" key="6">
    <source>
        <dbReference type="EMBL" id="MXN46028.1"/>
    </source>
</evidence>
<dbReference type="PANTHER" id="PTHR43280:SF29">
    <property type="entry name" value="ARAC-FAMILY TRANSCRIPTIONAL REGULATOR"/>
    <property type="match status" value="1"/>
</dbReference>
<keyword evidence="7" id="KW-1185">Reference proteome</keyword>
<keyword evidence="4" id="KW-0812">Transmembrane</keyword>
<dbReference type="PANTHER" id="PTHR43280">
    <property type="entry name" value="ARAC-FAMILY TRANSCRIPTIONAL REGULATOR"/>
    <property type="match status" value="1"/>
</dbReference>
<dbReference type="OrthoDB" id="345413at2"/>